<evidence type="ECO:0000256" key="1">
    <source>
        <dbReference type="SAM" id="Coils"/>
    </source>
</evidence>
<keyword evidence="1" id="KW-0175">Coiled coil</keyword>
<evidence type="ECO:0000313" key="3">
    <source>
        <dbReference type="Proteomes" id="UP000290572"/>
    </source>
</evidence>
<proteinExistence type="evidence at protein level"/>
<organism evidence="2 3">
    <name type="scientific">Labeo rohita</name>
    <name type="common">Indian major carp</name>
    <name type="synonym">Cyprinus rohita</name>
    <dbReference type="NCBI Taxonomy" id="84645"/>
    <lineage>
        <taxon>Eukaryota</taxon>
        <taxon>Metazoa</taxon>
        <taxon>Chordata</taxon>
        <taxon>Craniata</taxon>
        <taxon>Vertebrata</taxon>
        <taxon>Euteleostomi</taxon>
        <taxon>Actinopterygii</taxon>
        <taxon>Neopterygii</taxon>
        <taxon>Teleostei</taxon>
        <taxon>Ostariophysi</taxon>
        <taxon>Cypriniformes</taxon>
        <taxon>Cyprinidae</taxon>
        <taxon>Labeoninae</taxon>
        <taxon>Labeonini</taxon>
        <taxon>Labeo</taxon>
    </lineage>
</organism>
<protein>
    <submittedName>
        <fullName evidence="2">Zinc-binding A33-like protein</fullName>
    </submittedName>
</protein>
<dbReference type="Proteomes" id="UP000290572">
    <property type="component" value="Unassembled WGS sequence"/>
</dbReference>
<keyword evidence="4" id="KW-1267">Proteomics identification</keyword>
<name>A0A498MWC6_LABRO</name>
<evidence type="ECO:0007829" key="4">
    <source>
        <dbReference type="PeptideAtlas" id="A0A498MWC6"/>
    </source>
</evidence>
<accession>A0A498MWC6</accession>
<dbReference type="EMBL" id="QBIY01012510">
    <property type="protein sequence ID" value="RXN24761.1"/>
    <property type="molecule type" value="Genomic_DNA"/>
</dbReference>
<reference evidence="2 3" key="1">
    <citation type="submission" date="2018-03" db="EMBL/GenBank/DDBJ databases">
        <title>Draft genome sequence of Rohu Carp (Labeo rohita).</title>
        <authorList>
            <person name="Das P."/>
            <person name="Kushwaha B."/>
            <person name="Joshi C.G."/>
            <person name="Kumar D."/>
            <person name="Nagpure N.S."/>
            <person name="Sahoo L."/>
            <person name="Das S.P."/>
            <person name="Bit A."/>
            <person name="Patnaik S."/>
            <person name="Meher P.K."/>
            <person name="Jayasankar P."/>
            <person name="Koringa P.G."/>
            <person name="Patel N.V."/>
            <person name="Hinsu A.T."/>
            <person name="Kumar R."/>
            <person name="Pandey M."/>
            <person name="Agarwal S."/>
            <person name="Srivastava S."/>
            <person name="Singh M."/>
            <person name="Iquebal M.A."/>
            <person name="Jaiswal S."/>
            <person name="Angadi U.B."/>
            <person name="Kumar N."/>
            <person name="Raza M."/>
            <person name="Shah T.M."/>
            <person name="Rai A."/>
            <person name="Jena J.K."/>
        </authorList>
    </citation>
    <scope>NUCLEOTIDE SEQUENCE [LARGE SCALE GENOMIC DNA]</scope>
    <source>
        <strain evidence="2">DASCIFA01</strain>
        <tissue evidence="2">Testis</tissue>
    </source>
</reference>
<keyword evidence="3" id="KW-1185">Reference proteome</keyword>
<feature type="coiled-coil region" evidence="1">
    <location>
        <begin position="3"/>
        <end position="37"/>
    </location>
</feature>
<gene>
    <name evidence="2" type="ORF">ROHU_021901</name>
</gene>
<sequence length="156" mass="18156">MLEDEAEMKNEIMQEKLEDLSNKIVSLSNTIQNRETDLEREDIQFLQAYKSYTDSVIYSPQDSNVLAPDSLIDVSKHVGNLKFKVWEKMLGQVQYTDYYIECYGEDFLMVRNMVLQCRSKVPQSCYTRATGEKGCVSVEFCKRKGWKCCNENRCNA</sequence>
<dbReference type="AlphaFoldDB" id="A0A498MWC6"/>
<comment type="caution">
    <text evidence="2">The sequence shown here is derived from an EMBL/GenBank/DDBJ whole genome shotgun (WGS) entry which is preliminary data.</text>
</comment>
<dbReference type="STRING" id="84645.A0A498MWC6"/>
<evidence type="ECO:0000313" key="2">
    <source>
        <dbReference type="EMBL" id="RXN24761.1"/>
    </source>
</evidence>